<dbReference type="EMBL" id="LGRX02033908">
    <property type="protein sequence ID" value="KAK3239460.1"/>
    <property type="molecule type" value="Genomic_DNA"/>
</dbReference>
<proteinExistence type="predicted"/>
<reference evidence="1 2" key="1">
    <citation type="journal article" date="2015" name="Genome Biol. Evol.">
        <title>Comparative Genomics of a Bacterivorous Green Alga Reveals Evolutionary Causalities and Consequences of Phago-Mixotrophic Mode of Nutrition.</title>
        <authorList>
            <person name="Burns J.A."/>
            <person name="Paasch A."/>
            <person name="Narechania A."/>
            <person name="Kim E."/>
        </authorList>
    </citation>
    <scope>NUCLEOTIDE SEQUENCE [LARGE SCALE GENOMIC DNA]</scope>
    <source>
        <strain evidence="1 2">PLY_AMNH</strain>
    </source>
</reference>
<name>A0AAE0BP26_9CHLO</name>
<dbReference type="AlphaFoldDB" id="A0AAE0BP26"/>
<accession>A0AAE0BP26</accession>
<gene>
    <name evidence="1" type="ORF">CYMTET_50620</name>
</gene>
<sequence length="214" mass="24225">MTFKDLFASWQEEWGSIDLSAHGVSLSDPTKFKTAIEAIGAEVPLVTKLAHRWAMVFRDDPNVIALVRLVLVGVEWAFREEDVTIVGENYVKEGFPHKVDKLKDEEVRHRRVVPIPDHIAAVHGVGVVDKDHSNFEKMDAGAQEALRQMQDVLEFLGLEVAWEKCEGPVQDIVFLVDEYHEMTQEQRLAIPNLVADSMEAVSRGRLLLVPTWMV</sequence>
<dbReference type="Proteomes" id="UP001190700">
    <property type="component" value="Unassembled WGS sequence"/>
</dbReference>
<keyword evidence="2" id="KW-1185">Reference proteome</keyword>
<organism evidence="1 2">
    <name type="scientific">Cymbomonas tetramitiformis</name>
    <dbReference type="NCBI Taxonomy" id="36881"/>
    <lineage>
        <taxon>Eukaryota</taxon>
        <taxon>Viridiplantae</taxon>
        <taxon>Chlorophyta</taxon>
        <taxon>Pyramimonadophyceae</taxon>
        <taxon>Pyramimonadales</taxon>
        <taxon>Pyramimonadaceae</taxon>
        <taxon>Cymbomonas</taxon>
    </lineage>
</organism>
<evidence type="ECO:0000313" key="1">
    <source>
        <dbReference type="EMBL" id="KAK3239460.1"/>
    </source>
</evidence>
<evidence type="ECO:0000313" key="2">
    <source>
        <dbReference type="Proteomes" id="UP001190700"/>
    </source>
</evidence>
<protein>
    <submittedName>
        <fullName evidence="1">Uncharacterized protein</fullName>
    </submittedName>
</protein>
<comment type="caution">
    <text evidence="1">The sequence shown here is derived from an EMBL/GenBank/DDBJ whole genome shotgun (WGS) entry which is preliminary data.</text>
</comment>